<dbReference type="Gene3D" id="3.40.50.360">
    <property type="match status" value="1"/>
</dbReference>
<dbReference type="Proteomes" id="UP000035352">
    <property type="component" value="Chromosome"/>
</dbReference>
<dbReference type="AlphaFoldDB" id="A0A0G3BHF1"/>
<dbReference type="KEGG" id="pbh:AAW51_0732"/>
<evidence type="ECO:0000313" key="1">
    <source>
        <dbReference type="EMBL" id="AKJ27423.1"/>
    </source>
</evidence>
<evidence type="ECO:0000313" key="2">
    <source>
        <dbReference type="Proteomes" id="UP000035352"/>
    </source>
</evidence>
<proteinExistence type="predicted"/>
<reference evidence="1 2" key="1">
    <citation type="submission" date="2015-05" db="EMBL/GenBank/DDBJ databases">
        <authorList>
            <person name="Tang B."/>
            <person name="Yu Y."/>
        </authorList>
    </citation>
    <scope>NUCLEOTIDE SEQUENCE [LARGE SCALE GENOMIC DNA]</scope>
    <source>
        <strain evidence="1 2">DSM 7029</strain>
    </source>
</reference>
<dbReference type="STRING" id="413882.AAW51_0732"/>
<organism evidence="1 2">
    <name type="scientific">Caldimonas brevitalea</name>
    <dbReference type="NCBI Taxonomy" id="413882"/>
    <lineage>
        <taxon>Bacteria</taxon>
        <taxon>Pseudomonadati</taxon>
        <taxon>Pseudomonadota</taxon>
        <taxon>Betaproteobacteria</taxon>
        <taxon>Burkholderiales</taxon>
        <taxon>Sphaerotilaceae</taxon>
        <taxon>Caldimonas</taxon>
    </lineage>
</organism>
<gene>
    <name evidence="1" type="ORF">AAW51_0732</name>
</gene>
<keyword evidence="2" id="KW-1185">Reference proteome</keyword>
<dbReference type="RefSeq" id="WP_047193524.1">
    <property type="nucleotide sequence ID" value="NZ_CP011371.1"/>
</dbReference>
<dbReference type="InterPro" id="IPR029039">
    <property type="entry name" value="Flavoprotein-like_sf"/>
</dbReference>
<accession>A0A0G3BHF1</accession>
<dbReference type="OrthoDB" id="9787136at2"/>
<protein>
    <submittedName>
        <fullName evidence="1">Uncharacterized protein</fullName>
    </submittedName>
</protein>
<dbReference type="EMBL" id="CP011371">
    <property type="protein sequence ID" value="AKJ27423.1"/>
    <property type="molecule type" value="Genomic_DNA"/>
</dbReference>
<dbReference type="SUPFAM" id="SSF52218">
    <property type="entry name" value="Flavoproteins"/>
    <property type="match status" value="1"/>
</dbReference>
<name>A0A0G3BHF1_9BURK</name>
<sequence length="60" mass="6482">MARLLHVQSSPRGARSHSARVAHTFLELYRRHHPADHVDAALGAALAAAEREAAQLAATF</sequence>